<organism evidence="9 10">
    <name type="scientific">Rossellomorea pakistanensis</name>
    <dbReference type="NCBI Taxonomy" id="992288"/>
    <lineage>
        <taxon>Bacteria</taxon>
        <taxon>Bacillati</taxon>
        <taxon>Bacillota</taxon>
        <taxon>Bacilli</taxon>
        <taxon>Bacillales</taxon>
        <taxon>Bacillaceae</taxon>
        <taxon>Rossellomorea</taxon>
    </lineage>
</organism>
<feature type="transmembrane region" description="Helical" evidence="8">
    <location>
        <begin position="141"/>
        <end position="162"/>
    </location>
</feature>
<protein>
    <submittedName>
        <fullName evidence="9">Integral membrane protein (TIGR00698 family)</fullName>
    </submittedName>
</protein>
<comment type="similarity">
    <text evidence="2">Belongs to the UPF0324 family.</text>
</comment>
<evidence type="ECO:0000256" key="4">
    <source>
        <dbReference type="ARBA" id="ARBA00022692"/>
    </source>
</evidence>
<dbReference type="InterPro" id="IPR018383">
    <property type="entry name" value="UPF0324_pro"/>
</dbReference>
<dbReference type="EMBL" id="JAFBDZ010000001">
    <property type="protein sequence ID" value="MBM7583464.1"/>
    <property type="molecule type" value="Genomic_DNA"/>
</dbReference>
<evidence type="ECO:0000256" key="1">
    <source>
        <dbReference type="ARBA" id="ARBA00004651"/>
    </source>
</evidence>
<evidence type="ECO:0000256" key="2">
    <source>
        <dbReference type="ARBA" id="ARBA00007977"/>
    </source>
</evidence>
<feature type="transmembrane region" description="Helical" evidence="8">
    <location>
        <begin position="24"/>
        <end position="44"/>
    </location>
</feature>
<feature type="transmembrane region" description="Helical" evidence="8">
    <location>
        <begin position="169"/>
        <end position="190"/>
    </location>
</feature>
<dbReference type="RefSeq" id="WP_205167747.1">
    <property type="nucleotide sequence ID" value="NZ_JAFBDZ010000001.1"/>
</dbReference>
<evidence type="ECO:0000313" key="9">
    <source>
        <dbReference type="EMBL" id="MBM7583464.1"/>
    </source>
</evidence>
<evidence type="ECO:0000256" key="3">
    <source>
        <dbReference type="ARBA" id="ARBA00022475"/>
    </source>
</evidence>
<dbReference type="PANTHER" id="PTHR30106:SF2">
    <property type="entry name" value="UPF0324 INNER MEMBRANE PROTEIN YEIH"/>
    <property type="match status" value="1"/>
</dbReference>
<evidence type="ECO:0000313" key="10">
    <source>
        <dbReference type="Proteomes" id="UP001646157"/>
    </source>
</evidence>
<gene>
    <name evidence="9" type="ORF">JOC86_000001</name>
</gene>
<name>A0ABS2N6K8_9BACI</name>
<feature type="transmembrane region" description="Helical" evidence="8">
    <location>
        <begin position="268"/>
        <end position="287"/>
    </location>
</feature>
<keyword evidence="3" id="KW-1003">Cell membrane</keyword>
<evidence type="ECO:0000256" key="8">
    <source>
        <dbReference type="SAM" id="Phobius"/>
    </source>
</evidence>
<evidence type="ECO:0000256" key="5">
    <source>
        <dbReference type="ARBA" id="ARBA00022989"/>
    </source>
</evidence>
<keyword evidence="5 8" id="KW-1133">Transmembrane helix</keyword>
<dbReference type="Pfam" id="PF03601">
    <property type="entry name" value="Cons_hypoth698"/>
    <property type="match status" value="1"/>
</dbReference>
<feature type="transmembrane region" description="Helical" evidence="8">
    <location>
        <begin position="226"/>
        <end position="248"/>
    </location>
</feature>
<comment type="caution">
    <text evidence="9">The sequence shown here is derived from an EMBL/GenBank/DDBJ whole genome shotgun (WGS) entry which is preliminary data.</text>
</comment>
<sequence length="352" mass="37972">MTNLNSEELILNEPPSPKSQPSSVFKWLGGILFTFAISFLGYLLSKTPGFDHVGQLASAIVIAILYRQIWGYPEVLRKGIAFSSKHLLRLAIILYGLKLNIDTVLHEGLGLLVKDAGVIIFAILVTIWLAKLLKADKNISLLLGVGTGVCGAAAIAAVAPIIKSKDEDTAIGVGIIALVGTVFALTYTLLRPILPLSSVDYGIWSGISLHEIAHVALATAPGGEEALAIGLLAKLGRVFLLVPLCFIFMYWMKAKKNNSDENQNKIEFPWFLIGFLIMSLFGSYVLGNTIHISENMIDGISSITTWCLTAAMVGLGLNVSLRDLRTKALKPLIAMGITSIVLSIITYIIVLV</sequence>
<keyword evidence="6 8" id="KW-0472">Membrane</keyword>
<keyword evidence="4 8" id="KW-0812">Transmembrane</keyword>
<keyword evidence="10" id="KW-1185">Reference proteome</keyword>
<accession>A0ABS2N6K8</accession>
<comment type="subcellular location">
    <subcellularLocation>
        <location evidence="1">Cell membrane</location>
        <topology evidence="1">Multi-pass membrane protein</topology>
    </subcellularLocation>
</comment>
<proteinExistence type="inferred from homology"/>
<feature type="transmembrane region" description="Helical" evidence="8">
    <location>
        <begin position="332"/>
        <end position="350"/>
    </location>
</feature>
<feature type="transmembrane region" description="Helical" evidence="8">
    <location>
        <begin position="109"/>
        <end position="129"/>
    </location>
</feature>
<feature type="transmembrane region" description="Helical" evidence="8">
    <location>
        <begin position="299"/>
        <end position="320"/>
    </location>
</feature>
<dbReference type="Proteomes" id="UP001646157">
    <property type="component" value="Unassembled WGS sequence"/>
</dbReference>
<reference evidence="9 10" key="1">
    <citation type="submission" date="2021-01" db="EMBL/GenBank/DDBJ databases">
        <title>Genomic Encyclopedia of Type Strains, Phase IV (KMG-IV): sequencing the most valuable type-strain genomes for metagenomic binning, comparative biology and taxonomic classification.</title>
        <authorList>
            <person name="Goeker M."/>
        </authorList>
    </citation>
    <scope>NUCLEOTIDE SEQUENCE [LARGE SCALE GENOMIC DNA]</scope>
    <source>
        <strain evidence="9 10">DSM 24834</strain>
    </source>
</reference>
<evidence type="ECO:0000256" key="6">
    <source>
        <dbReference type="ARBA" id="ARBA00023136"/>
    </source>
</evidence>
<evidence type="ECO:0000256" key="7">
    <source>
        <dbReference type="SAM" id="MobiDB-lite"/>
    </source>
</evidence>
<feature type="region of interest" description="Disordered" evidence="7">
    <location>
        <begin position="1"/>
        <end position="21"/>
    </location>
</feature>
<dbReference type="PANTHER" id="PTHR30106">
    <property type="entry name" value="INNER MEMBRANE PROTEIN YEIH-RELATED"/>
    <property type="match status" value="1"/>
</dbReference>